<protein>
    <recommendedName>
        <fullName evidence="9">Flippase-like domain-containing protein</fullName>
    </recommendedName>
</protein>
<evidence type="ECO:0000313" key="8">
    <source>
        <dbReference type="Proteomes" id="UP000297540"/>
    </source>
</evidence>
<dbReference type="EMBL" id="SOZE01000002">
    <property type="protein sequence ID" value="TFF40063.1"/>
    <property type="molecule type" value="Genomic_DNA"/>
</dbReference>
<sequence>MLFVTLHKFLLLTATAKKIFSYLLKAAILALAFYFIYHKFLNKNSDIRQFEDLIARISRTQVVITLSAVVLLMFLNWFLESLKWQYLSKRLVAISVWEAVEAVFCGLTWAIFTPNRIGEFGGRVMFLPNRKRIHGVFAMAVGAFAQNVITNVAGVLASLWFVYKFSHLSLWVYLGIVGLSLVFLTLLLVCYFNIAWLVTLLDKIKFLRKYRRFFDIMGRYNHNELVTVIGYSLARFAVFSFQYYLVIHLLLPALPFLPMVLTVVVFIFIQSALPSLDLLDIGVRSFTAMHLFLYITSQQIAIIAAVSSIWLINLIIPAIIGSVFVLKLKFFDRT</sequence>
<dbReference type="Proteomes" id="UP000297540">
    <property type="component" value="Unassembled WGS sequence"/>
</dbReference>
<feature type="transmembrane region" description="Helical" evidence="6">
    <location>
        <begin position="20"/>
        <end position="41"/>
    </location>
</feature>
<evidence type="ECO:0000256" key="1">
    <source>
        <dbReference type="ARBA" id="ARBA00004651"/>
    </source>
</evidence>
<evidence type="ECO:0000256" key="2">
    <source>
        <dbReference type="ARBA" id="ARBA00022475"/>
    </source>
</evidence>
<comment type="subcellular location">
    <subcellularLocation>
        <location evidence="1">Cell membrane</location>
        <topology evidence="1">Multi-pass membrane protein</topology>
    </subcellularLocation>
</comment>
<dbReference type="Pfam" id="PF03706">
    <property type="entry name" value="LPG_synthase_TM"/>
    <property type="match status" value="1"/>
</dbReference>
<organism evidence="7 8">
    <name type="scientific">Mucilaginibacter psychrotolerans</name>
    <dbReference type="NCBI Taxonomy" id="1524096"/>
    <lineage>
        <taxon>Bacteria</taxon>
        <taxon>Pseudomonadati</taxon>
        <taxon>Bacteroidota</taxon>
        <taxon>Sphingobacteriia</taxon>
        <taxon>Sphingobacteriales</taxon>
        <taxon>Sphingobacteriaceae</taxon>
        <taxon>Mucilaginibacter</taxon>
    </lineage>
</organism>
<accession>A0A4Y8SLV3</accession>
<proteinExistence type="predicted"/>
<gene>
    <name evidence="7" type="ORF">E2R66_02080</name>
</gene>
<evidence type="ECO:0000256" key="5">
    <source>
        <dbReference type="ARBA" id="ARBA00023136"/>
    </source>
</evidence>
<evidence type="ECO:0000256" key="4">
    <source>
        <dbReference type="ARBA" id="ARBA00022989"/>
    </source>
</evidence>
<keyword evidence="8" id="KW-1185">Reference proteome</keyword>
<feature type="transmembrane region" description="Helical" evidence="6">
    <location>
        <begin position="62"/>
        <end position="79"/>
    </location>
</feature>
<dbReference type="AlphaFoldDB" id="A0A4Y8SLV3"/>
<dbReference type="RefSeq" id="WP_133226843.1">
    <property type="nucleotide sequence ID" value="NZ_SOZE01000002.1"/>
</dbReference>
<comment type="caution">
    <text evidence="7">The sequence shown here is derived from an EMBL/GenBank/DDBJ whole genome shotgun (WGS) entry which is preliminary data.</text>
</comment>
<dbReference type="InterPro" id="IPR022791">
    <property type="entry name" value="L-PG_synthase/AglD"/>
</dbReference>
<feature type="transmembrane region" description="Helical" evidence="6">
    <location>
        <begin position="301"/>
        <end position="326"/>
    </location>
</feature>
<evidence type="ECO:0000256" key="6">
    <source>
        <dbReference type="SAM" id="Phobius"/>
    </source>
</evidence>
<feature type="transmembrane region" description="Helical" evidence="6">
    <location>
        <begin position="91"/>
        <end position="112"/>
    </location>
</feature>
<keyword evidence="5 6" id="KW-0472">Membrane</keyword>
<dbReference type="GO" id="GO:0005886">
    <property type="term" value="C:plasma membrane"/>
    <property type="evidence" value="ECO:0007669"/>
    <property type="project" value="UniProtKB-SubCell"/>
</dbReference>
<evidence type="ECO:0000256" key="3">
    <source>
        <dbReference type="ARBA" id="ARBA00022692"/>
    </source>
</evidence>
<keyword evidence="3 6" id="KW-0812">Transmembrane</keyword>
<keyword evidence="4 6" id="KW-1133">Transmembrane helix</keyword>
<feature type="transmembrane region" description="Helical" evidence="6">
    <location>
        <begin position="168"/>
        <end position="201"/>
    </location>
</feature>
<feature type="transmembrane region" description="Helical" evidence="6">
    <location>
        <begin position="249"/>
        <end position="269"/>
    </location>
</feature>
<reference evidence="7 8" key="1">
    <citation type="journal article" date="2017" name="Int. J. Syst. Evol. Microbiol.">
        <title>Mucilaginibacterpsychrotolerans sp. nov., isolated from peatlands.</title>
        <authorList>
            <person name="Deng Y."/>
            <person name="Shen L."/>
            <person name="Xu B."/>
            <person name="Liu Y."/>
            <person name="Gu Z."/>
            <person name="Liu H."/>
            <person name="Zhou Y."/>
        </authorList>
    </citation>
    <scope>NUCLEOTIDE SEQUENCE [LARGE SCALE GENOMIC DNA]</scope>
    <source>
        <strain evidence="7 8">NH7-4</strain>
    </source>
</reference>
<feature type="transmembrane region" description="Helical" evidence="6">
    <location>
        <begin position="222"/>
        <end position="243"/>
    </location>
</feature>
<keyword evidence="2" id="KW-1003">Cell membrane</keyword>
<name>A0A4Y8SLV3_9SPHI</name>
<evidence type="ECO:0000313" key="7">
    <source>
        <dbReference type="EMBL" id="TFF40063.1"/>
    </source>
</evidence>
<dbReference type="OrthoDB" id="1121314at2"/>
<feature type="transmembrane region" description="Helical" evidence="6">
    <location>
        <begin position="133"/>
        <end position="162"/>
    </location>
</feature>
<evidence type="ECO:0008006" key="9">
    <source>
        <dbReference type="Google" id="ProtNLM"/>
    </source>
</evidence>